<dbReference type="PROSITE" id="PS50893">
    <property type="entry name" value="ABC_TRANSPORTER_2"/>
    <property type="match status" value="1"/>
</dbReference>
<evidence type="ECO:0000256" key="4">
    <source>
        <dbReference type="ARBA" id="ARBA00022840"/>
    </source>
</evidence>
<dbReference type="SUPFAM" id="SSF52540">
    <property type="entry name" value="P-loop containing nucleoside triphosphate hydrolases"/>
    <property type="match status" value="1"/>
</dbReference>
<dbReference type="GO" id="GO:0005524">
    <property type="term" value="F:ATP binding"/>
    <property type="evidence" value="ECO:0007669"/>
    <property type="project" value="UniProtKB-KW"/>
</dbReference>
<keyword evidence="4 7" id="KW-0067">ATP-binding</keyword>
<feature type="domain" description="ABC transporter" evidence="6">
    <location>
        <begin position="2"/>
        <end position="231"/>
    </location>
</feature>
<dbReference type="Pfam" id="PF00005">
    <property type="entry name" value="ABC_tran"/>
    <property type="match status" value="1"/>
</dbReference>
<keyword evidence="3" id="KW-0547">Nucleotide-binding</keyword>
<comment type="similarity">
    <text evidence="1">Belongs to the ABC transporter superfamily.</text>
</comment>
<gene>
    <name evidence="7" type="primary">urtE</name>
    <name evidence="7" type="ORF">SMD27_12920</name>
</gene>
<dbReference type="PANTHER" id="PTHR43820:SF5">
    <property type="entry name" value="HIGH-AFFINITY BRANCHED-CHAIN AMINO ACID TRANSPORT ATP-BINDING PROTEIN"/>
    <property type="match status" value="1"/>
</dbReference>
<evidence type="ECO:0000313" key="7">
    <source>
        <dbReference type="EMBL" id="MDY0883748.1"/>
    </source>
</evidence>
<dbReference type="InterPro" id="IPR003439">
    <property type="entry name" value="ABC_transporter-like_ATP-bd"/>
</dbReference>
<sequence>MLDVKNLHAYYDSSHILHGIDLQIRQGEIFCLLGRNGVGKTTFLKSLLGLKVRTEGTVQFEGREIADLDTYERARLGIAYVPQGREIVPGLSVLENIRLGCFARRDRKVTIPDHIWSMFPFLREHLNRRGTNLSGGQQQQLAIARALASEPSVVLMDEPTEGIQPNVVQEIERTIVRLNREFGLTIILVEQKVQFARTSCHRFAFIEKGQIAAAGAAADLSDALLHRYMAV</sequence>
<name>A0ABU5EC28_9PROT</name>
<accession>A0ABU5EC28</accession>
<evidence type="ECO:0000256" key="2">
    <source>
        <dbReference type="ARBA" id="ARBA00022448"/>
    </source>
</evidence>
<evidence type="ECO:0000259" key="6">
    <source>
        <dbReference type="PROSITE" id="PS50893"/>
    </source>
</evidence>
<dbReference type="CDD" id="cd03224">
    <property type="entry name" value="ABC_TM1139_LivF_branched"/>
    <property type="match status" value="1"/>
</dbReference>
<reference evidence="7 8" key="1">
    <citation type="journal article" date="2016" name="Antonie Van Leeuwenhoek">
        <title>Dongia soli sp. nov., isolated from soil from Dokdo, Korea.</title>
        <authorList>
            <person name="Kim D.U."/>
            <person name="Lee H."/>
            <person name="Kim H."/>
            <person name="Kim S.G."/>
            <person name="Ka J.O."/>
        </authorList>
    </citation>
    <scope>NUCLEOTIDE SEQUENCE [LARGE SCALE GENOMIC DNA]</scope>
    <source>
        <strain evidence="7 8">D78</strain>
    </source>
</reference>
<dbReference type="RefSeq" id="WP_320508815.1">
    <property type="nucleotide sequence ID" value="NZ_JAXCLW010000003.1"/>
</dbReference>
<dbReference type="Gene3D" id="3.40.50.300">
    <property type="entry name" value="P-loop containing nucleotide triphosphate hydrolases"/>
    <property type="match status" value="1"/>
</dbReference>
<dbReference type="InterPro" id="IPR003593">
    <property type="entry name" value="AAA+_ATPase"/>
</dbReference>
<keyword evidence="5" id="KW-0029">Amino-acid transport</keyword>
<organism evidence="7 8">
    <name type="scientific">Dongia soli</name>
    <dbReference type="NCBI Taxonomy" id="600628"/>
    <lineage>
        <taxon>Bacteria</taxon>
        <taxon>Pseudomonadati</taxon>
        <taxon>Pseudomonadota</taxon>
        <taxon>Alphaproteobacteria</taxon>
        <taxon>Rhodospirillales</taxon>
        <taxon>Dongiaceae</taxon>
        <taxon>Dongia</taxon>
    </lineage>
</organism>
<dbReference type="SMART" id="SM00382">
    <property type="entry name" value="AAA"/>
    <property type="match status" value="1"/>
</dbReference>
<proteinExistence type="inferred from homology"/>
<evidence type="ECO:0000313" key="8">
    <source>
        <dbReference type="Proteomes" id="UP001279642"/>
    </source>
</evidence>
<evidence type="ECO:0000256" key="5">
    <source>
        <dbReference type="ARBA" id="ARBA00022970"/>
    </source>
</evidence>
<dbReference type="EMBL" id="JAXCLW010000003">
    <property type="protein sequence ID" value="MDY0883748.1"/>
    <property type="molecule type" value="Genomic_DNA"/>
</dbReference>
<evidence type="ECO:0000256" key="1">
    <source>
        <dbReference type="ARBA" id="ARBA00005417"/>
    </source>
</evidence>
<protein>
    <submittedName>
        <fullName evidence="7">Urea ABC transporter ATP-binding subunit UrtE</fullName>
    </submittedName>
</protein>
<dbReference type="NCBIfam" id="TIGR03410">
    <property type="entry name" value="urea_trans_UrtE"/>
    <property type="match status" value="1"/>
</dbReference>
<dbReference type="InterPro" id="IPR017780">
    <property type="entry name" value="ABC_transptr_urea_ATP-bd_UrtE"/>
</dbReference>
<evidence type="ECO:0000256" key="3">
    <source>
        <dbReference type="ARBA" id="ARBA00022741"/>
    </source>
</evidence>
<dbReference type="InterPro" id="IPR052156">
    <property type="entry name" value="BCAA_Transport_ATP-bd_LivF"/>
</dbReference>
<keyword evidence="2" id="KW-0813">Transport</keyword>
<dbReference type="InterPro" id="IPR027417">
    <property type="entry name" value="P-loop_NTPase"/>
</dbReference>
<keyword evidence="8" id="KW-1185">Reference proteome</keyword>
<dbReference type="PANTHER" id="PTHR43820">
    <property type="entry name" value="HIGH-AFFINITY BRANCHED-CHAIN AMINO ACID TRANSPORT ATP-BINDING PROTEIN LIVF"/>
    <property type="match status" value="1"/>
</dbReference>
<comment type="caution">
    <text evidence="7">The sequence shown here is derived from an EMBL/GenBank/DDBJ whole genome shotgun (WGS) entry which is preliminary data.</text>
</comment>
<dbReference type="Proteomes" id="UP001279642">
    <property type="component" value="Unassembled WGS sequence"/>
</dbReference>